<reference evidence="6 9" key="2">
    <citation type="journal article" date="2018" name="Int. J. Syst. Evol. Microbiol.">
        <title>Pseudooceanicola lipolyticus sp. nov., a marine alphaproteobacterium, reclassification of Oceanicola flagellatus as Pseudooceanicola flagellatus comb. nov. and emended description of the genus Pseudooceanicola.</title>
        <authorList>
            <person name="Huang M.-M."/>
            <person name="Guo L.-L."/>
            <person name="Wu Y.-H."/>
            <person name="Lai Q.-L."/>
            <person name="Shao Z.-Z."/>
            <person name="Wang C.-S."/>
            <person name="Wu M."/>
            <person name="Xu X.-W."/>
        </authorList>
    </citation>
    <scope>NUCLEOTIDE SEQUENCE [LARGE SCALE GENOMIC DNA]</scope>
    <source>
        <strain evidence="6 9">Ar-45</strain>
    </source>
</reference>
<dbReference type="OrthoDB" id="9802264at2"/>
<evidence type="ECO:0000313" key="7">
    <source>
        <dbReference type="EMBL" id="SNY50361.1"/>
    </source>
</evidence>
<keyword evidence="4 7" id="KW-0067">ATP-binding</keyword>
<dbReference type="EMBL" id="OBEA01000003">
    <property type="protein sequence ID" value="SNY50361.1"/>
    <property type="molecule type" value="Genomic_DNA"/>
</dbReference>
<organism evidence="7 8">
    <name type="scientific">Pseudooceanicola antarcticus</name>
    <dbReference type="NCBI Taxonomy" id="1247613"/>
    <lineage>
        <taxon>Bacteria</taxon>
        <taxon>Pseudomonadati</taxon>
        <taxon>Pseudomonadota</taxon>
        <taxon>Alphaproteobacteria</taxon>
        <taxon>Rhodobacterales</taxon>
        <taxon>Paracoccaceae</taxon>
        <taxon>Pseudooceanicola</taxon>
    </lineage>
</organism>
<keyword evidence="3" id="KW-0547">Nucleotide-binding</keyword>
<keyword evidence="2" id="KW-0813">Transport</keyword>
<dbReference type="PANTHER" id="PTHR42788:SF19">
    <property type="entry name" value="ALIPHATIC SULFONATES IMPORT ATP-BINDING PROTEIN SSUB 2"/>
    <property type="match status" value="1"/>
</dbReference>
<reference evidence="7 8" key="1">
    <citation type="submission" date="2017-09" db="EMBL/GenBank/DDBJ databases">
        <authorList>
            <person name="Ehlers B."/>
            <person name="Leendertz F.H."/>
        </authorList>
    </citation>
    <scope>NUCLEOTIDE SEQUENCE [LARGE SCALE GENOMIC DNA]</scope>
    <source>
        <strain evidence="7 8">CGMCC 1.12662</strain>
    </source>
</reference>
<evidence type="ECO:0000313" key="9">
    <source>
        <dbReference type="Proteomes" id="UP000231702"/>
    </source>
</evidence>
<accession>A0A285ITU6</accession>
<dbReference type="InterPro" id="IPR003593">
    <property type="entry name" value="AAA+_ATPase"/>
</dbReference>
<feature type="domain" description="ABC transporter" evidence="5">
    <location>
        <begin position="1"/>
        <end position="219"/>
    </location>
</feature>
<dbReference type="SMART" id="SM00382">
    <property type="entry name" value="AAA"/>
    <property type="match status" value="1"/>
</dbReference>
<dbReference type="InterPro" id="IPR027417">
    <property type="entry name" value="P-loop_NTPase"/>
</dbReference>
<evidence type="ECO:0000256" key="3">
    <source>
        <dbReference type="ARBA" id="ARBA00022741"/>
    </source>
</evidence>
<evidence type="ECO:0000256" key="2">
    <source>
        <dbReference type="ARBA" id="ARBA00022448"/>
    </source>
</evidence>
<evidence type="ECO:0000256" key="1">
    <source>
        <dbReference type="ARBA" id="ARBA00005417"/>
    </source>
</evidence>
<evidence type="ECO:0000313" key="8">
    <source>
        <dbReference type="Proteomes" id="UP000231655"/>
    </source>
</evidence>
<comment type="similarity">
    <text evidence="1">Belongs to the ABC transporter superfamily.</text>
</comment>
<keyword evidence="9" id="KW-1185">Reference proteome</keyword>
<dbReference type="InterPro" id="IPR003439">
    <property type="entry name" value="ABC_transporter-like_ATP-bd"/>
</dbReference>
<dbReference type="SUPFAM" id="SSF52540">
    <property type="entry name" value="P-loop containing nucleoside triphosphate hydrolases"/>
    <property type="match status" value="1"/>
</dbReference>
<dbReference type="Proteomes" id="UP000231655">
    <property type="component" value="Unassembled WGS sequence"/>
</dbReference>
<dbReference type="PROSITE" id="PS00211">
    <property type="entry name" value="ABC_TRANSPORTER_1"/>
    <property type="match status" value="1"/>
</dbReference>
<dbReference type="InterPro" id="IPR050166">
    <property type="entry name" value="ABC_transporter_ATP-bind"/>
</dbReference>
<dbReference type="GO" id="GO:0005524">
    <property type="term" value="F:ATP binding"/>
    <property type="evidence" value="ECO:0007669"/>
    <property type="project" value="UniProtKB-KW"/>
</dbReference>
<dbReference type="AlphaFoldDB" id="A0A285ITU6"/>
<dbReference type="Pfam" id="PF00005">
    <property type="entry name" value="ABC_tran"/>
    <property type="match status" value="1"/>
</dbReference>
<dbReference type="InterPro" id="IPR017871">
    <property type="entry name" value="ABC_transporter-like_CS"/>
</dbReference>
<protein>
    <submittedName>
        <fullName evidence="6">ABC transporter ATP-binding protein</fullName>
    </submittedName>
    <submittedName>
        <fullName evidence="7">Putative hydroxymethylpyrimidine transport system ATP-binding protein</fullName>
    </submittedName>
</protein>
<gene>
    <name evidence="6" type="ORF">CVM39_01300</name>
    <name evidence="7" type="ORF">SAMN06297129_1794</name>
</gene>
<dbReference type="RefSeq" id="WP_097145543.1">
    <property type="nucleotide sequence ID" value="NZ_OBEA01000003.1"/>
</dbReference>
<dbReference type="PANTHER" id="PTHR42788">
    <property type="entry name" value="TAURINE IMPORT ATP-BINDING PROTEIN-RELATED"/>
    <property type="match status" value="1"/>
</dbReference>
<evidence type="ECO:0000256" key="4">
    <source>
        <dbReference type="ARBA" id="ARBA00022840"/>
    </source>
</evidence>
<sequence>MSPHGLGGTVRLGGRVLLRDAALRLAPGWTCLLGPSGAGKSTLLRLLAGLEVSARLEGWREVPERIGWMAQRDLLQERLSLSANVQLMARLRGQAPDPARAAELLASVGLAGRDEARPAELSGGERQRVALARALFDEAPLVLLDEPFSALDPARRAAMQTLAHTALRGRQVLMVTHDPAEALRLGDRIYLLRDQRLEPLPPLAPPHPRPMGDTELALAAAALLARLSEAA</sequence>
<dbReference type="Gene3D" id="3.40.50.300">
    <property type="entry name" value="P-loop containing nucleotide triphosphate hydrolases"/>
    <property type="match status" value="1"/>
</dbReference>
<dbReference type="EMBL" id="PGTD01000007">
    <property type="protein sequence ID" value="PJE31768.1"/>
    <property type="molecule type" value="Genomic_DNA"/>
</dbReference>
<name>A0A285ITU6_9RHOB</name>
<dbReference type="Proteomes" id="UP000231702">
    <property type="component" value="Unassembled WGS sequence"/>
</dbReference>
<evidence type="ECO:0000259" key="5">
    <source>
        <dbReference type="PROSITE" id="PS50893"/>
    </source>
</evidence>
<evidence type="ECO:0000313" key="6">
    <source>
        <dbReference type="EMBL" id="PJE31768.1"/>
    </source>
</evidence>
<proteinExistence type="inferred from homology"/>
<dbReference type="PROSITE" id="PS50893">
    <property type="entry name" value="ABC_TRANSPORTER_2"/>
    <property type="match status" value="1"/>
</dbReference>
<dbReference type="GO" id="GO:0016887">
    <property type="term" value="F:ATP hydrolysis activity"/>
    <property type="evidence" value="ECO:0007669"/>
    <property type="project" value="InterPro"/>
</dbReference>